<dbReference type="InterPro" id="IPR002641">
    <property type="entry name" value="PNPLA_dom"/>
</dbReference>
<keyword evidence="4" id="KW-0808">Transferase</keyword>
<feature type="transmembrane region" description="Helical" evidence="2">
    <location>
        <begin position="20"/>
        <end position="41"/>
    </location>
</feature>
<feature type="domain" description="PNPLA" evidence="3">
    <location>
        <begin position="18"/>
        <end position="194"/>
    </location>
</feature>
<keyword evidence="5" id="KW-1185">Reference proteome</keyword>
<name>A0A0V0R866_PSEPJ</name>
<comment type="caution">
    <text evidence="4">The sequence shown here is derived from an EMBL/GenBank/DDBJ whole genome shotgun (WGS) entry which is preliminary data.</text>
</comment>
<keyword evidence="2" id="KW-0812">Transmembrane</keyword>
<gene>
    <name evidence="4" type="ORF">PPERSA_08679</name>
</gene>
<dbReference type="AlphaFoldDB" id="A0A0V0R866"/>
<keyword evidence="1" id="KW-0443">Lipid metabolism</keyword>
<accession>A0A0V0R866</accession>
<dbReference type="GO" id="GO:0005811">
    <property type="term" value="C:lipid droplet"/>
    <property type="evidence" value="ECO:0007669"/>
    <property type="project" value="TreeGrafter"/>
</dbReference>
<evidence type="ECO:0000313" key="5">
    <source>
        <dbReference type="Proteomes" id="UP000054937"/>
    </source>
</evidence>
<proteinExistence type="predicted"/>
<dbReference type="InterPro" id="IPR033562">
    <property type="entry name" value="PLPL"/>
</dbReference>
<dbReference type="InParanoid" id="A0A0V0R866"/>
<dbReference type="GO" id="GO:0016020">
    <property type="term" value="C:membrane"/>
    <property type="evidence" value="ECO:0007669"/>
    <property type="project" value="TreeGrafter"/>
</dbReference>
<evidence type="ECO:0000259" key="3">
    <source>
        <dbReference type="Pfam" id="PF01734"/>
    </source>
</evidence>
<dbReference type="GO" id="GO:0055088">
    <property type="term" value="P:lipid homeostasis"/>
    <property type="evidence" value="ECO:0007669"/>
    <property type="project" value="TreeGrafter"/>
</dbReference>
<dbReference type="GO" id="GO:0004806">
    <property type="term" value="F:triacylglycerol lipase activity"/>
    <property type="evidence" value="ECO:0007669"/>
    <property type="project" value="TreeGrafter"/>
</dbReference>
<evidence type="ECO:0000256" key="1">
    <source>
        <dbReference type="ARBA" id="ARBA00023098"/>
    </source>
</evidence>
<dbReference type="OrthoDB" id="197155at2759"/>
<evidence type="ECO:0000313" key="4">
    <source>
        <dbReference type="EMBL" id="KRX10684.1"/>
    </source>
</evidence>
<dbReference type="GO" id="GO:0019433">
    <property type="term" value="P:triglyceride catabolic process"/>
    <property type="evidence" value="ECO:0007669"/>
    <property type="project" value="TreeGrafter"/>
</dbReference>
<dbReference type="Pfam" id="PF01734">
    <property type="entry name" value="Patatin"/>
    <property type="match status" value="1"/>
</dbReference>
<dbReference type="PANTHER" id="PTHR12406:SF7">
    <property type="entry name" value="PATATIN-LIKE PHOSPHOLIPASE DOMAIN-CONTAINING PROTEIN 4"/>
    <property type="match status" value="1"/>
</dbReference>
<dbReference type="EMBL" id="LDAU01000024">
    <property type="protein sequence ID" value="KRX10684.1"/>
    <property type="molecule type" value="Genomic_DNA"/>
</dbReference>
<dbReference type="GO" id="GO:0016740">
    <property type="term" value="F:transferase activity"/>
    <property type="evidence" value="ECO:0007669"/>
    <property type="project" value="UniProtKB-KW"/>
</dbReference>
<dbReference type="GO" id="GO:0005737">
    <property type="term" value="C:cytoplasm"/>
    <property type="evidence" value="ECO:0007669"/>
    <property type="project" value="TreeGrafter"/>
</dbReference>
<dbReference type="OMA" id="WIWDENF"/>
<sequence>MQQNSEKSEKKEENIKELLFSGGAGCIGFMMGYLHGLIEIVGKEELKKYKLGGVSAGNAAALFFHMTLHQDKYDMKYFHQQEISKYFSKMNKKYGGLFTNYKVIHDNSMNYWKLLSEFGEQIPDINGIYHCVVTEWNGWFKFKKTIIDDFKNKENLSTAIQSSCQIPLFTSPSVFTSHNGKKLMDGGFVGSIPYKYENSQKIFLNMMPKVCNFFANLRKEPKNLTIFNITDGQGVIFPRDYYIWSEEWNDEMFLKGYFSAIGNIQEICKAFGISQNRVKNSTKQENQINQENQNQNQNQKSYQYYDKRNAQYTV</sequence>
<reference evidence="4 5" key="1">
    <citation type="journal article" date="2015" name="Sci. Rep.">
        <title>Genome of the facultative scuticociliatosis pathogen Pseudocohnilembus persalinus provides insight into its virulence through horizontal gene transfer.</title>
        <authorList>
            <person name="Xiong J."/>
            <person name="Wang G."/>
            <person name="Cheng J."/>
            <person name="Tian M."/>
            <person name="Pan X."/>
            <person name="Warren A."/>
            <person name="Jiang C."/>
            <person name="Yuan D."/>
            <person name="Miao W."/>
        </authorList>
    </citation>
    <scope>NUCLEOTIDE SEQUENCE [LARGE SCALE GENOMIC DNA]</scope>
    <source>
        <strain evidence="4">36N120E</strain>
    </source>
</reference>
<protein>
    <submittedName>
        <fullName evidence="4">Acyl transferase/acyl hydrolase/lysophospholipase</fullName>
    </submittedName>
</protein>
<dbReference type="SUPFAM" id="SSF52151">
    <property type="entry name" value="FabD/lysophospholipase-like"/>
    <property type="match status" value="1"/>
</dbReference>
<keyword evidence="2" id="KW-0472">Membrane</keyword>
<keyword evidence="2" id="KW-1133">Transmembrane helix</keyword>
<dbReference type="InterPro" id="IPR016035">
    <property type="entry name" value="Acyl_Trfase/lysoPLipase"/>
</dbReference>
<dbReference type="Proteomes" id="UP000054937">
    <property type="component" value="Unassembled WGS sequence"/>
</dbReference>
<evidence type="ECO:0000256" key="2">
    <source>
        <dbReference type="SAM" id="Phobius"/>
    </source>
</evidence>
<dbReference type="PANTHER" id="PTHR12406">
    <property type="entry name" value="CALCIUM-INDEPENDENT PHOSPHOLIPASE A2 IPLA2 -RELATED"/>
    <property type="match status" value="1"/>
</dbReference>
<organism evidence="4 5">
    <name type="scientific">Pseudocohnilembus persalinus</name>
    <name type="common">Ciliate</name>
    <dbReference type="NCBI Taxonomy" id="266149"/>
    <lineage>
        <taxon>Eukaryota</taxon>
        <taxon>Sar</taxon>
        <taxon>Alveolata</taxon>
        <taxon>Ciliophora</taxon>
        <taxon>Intramacronucleata</taxon>
        <taxon>Oligohymenophorea</taxon>
        <taxon>Scuticociliatia</taxon>
        <taxon>Philasterida</taxon>
        <taxon>Pseudocohnilembidae</taxon>
        <taxon>Pseudocohnilembus</taxon>
    </lineage>
</organism>
<keyword evidence="4" id="KW-0378">Hydrolase</keyword>